<dbReference type="AlphaFoldDB" id="A0A835TJ67"/>
<sequence length="192" mass="20907">MEFWRLVVRPARRANLVAKLMRDLESGHFAAPKALDVLTQYRTEQLSYSLTGIPRATLPDKPLIRAFLRKYPEARAEPVALDSFTPPLARQFAQRQLHLMQAGAAREQAFAQAEQEMAGRLQALRSRLLGSAAPALAAAGQAGQAAVPGRGASDVRGMVELLQQEEQEALDAGLEALASTALQQQQLPANSR</sequence>
<reference evidence="1" key="1">
    <citation type="journal article" date="2020" name="bioRxiv">
        <title>Comparative genomics of Chlamydomonas.</title>
        <authorList>
            <person name="Craig R.J."/>
            <person name="Hasan A.R."/>
            <person name="Ness R.W."/>
            <person name="Keightley P.D."/>
        </authorList>
    </citation>
    <scope>NUCLEOTIDE SEQUENCE</scope>
    <source>
        <strain evidence="1">SAG 7.73</strain>
    </source>
</reference>
<dbReference type="PANTHER" id="PTHR35693:SF1">
    <property type="entry name" value="EXPRESSED PROTEIN"/>
    <property type="match status" value="1"/>
</dbReference>
<gene>
    <name evidence="1" type="ORF">HXX76_005256</name>
</gene>
<dbReference type="OrthoDB" id="543108at2759"/>
<comment type="caution">
    <text evidence="1">The sequence shown here is derived from an EMBL/GenBank/DDBJ whole genome shotgun (WGS) entry which is preliminary data.</text>
</comment>
<accession>A0A835TJ67</accession>
<evidence type="ECO:0000313" key="1">
    <source>
        <dbReference type="EMBL" id="KAG2438710.1"/>
    </source>
</evidence>
<dbReference type="EMBL" id="JAEHOC010000009">
    <property type="protein sequence ID" value="KAG2438710.1"/>
    <property type="molecule type" value="Genomic_DNA"/>
</dbReference>
<organism evidence="1 2">
    <name type="scientific">Chlamydomonas incerta</name>
    <dbReference type="NCBI Taxonomy" id="51695"/>
    <lineage>
        <taxon>Eukaryota</taxon>
        <taxon>Viridiplantae</taxon>
        <taxon>Chlorophyta</taxon>
        <taxon>core chlorophytes</taxon>
        <taxon>Chlorophyceae</taxon>
        <taxon>CS clade</taxon>
        <taxon>Chlamydomonadales</taxon>
        <taxon>Chlamydomonadaceae</taxon>
        <taxon>Chlamydomonas</taxon>
    </lineage>
</organism>
<keyword evidence="2" id="KW-1185">Reference proteome</keyword>
<protein>
    <submittedName>
        <fullName evidence="1">Uncharacterized protein</fullName>
    </submittedName>
</protein>
<name>A0A835TJ67_CHLIN</name>
<proteinExistence type="predicted"/>
<dbReference type="Proteomes" id="UP000650467">
    <property type="component" value="Unassembled WGS sequence"/>
</dbReference>
<dbReference type="PANTHER" id="PTHR35693">
    <property type="entry name" value="EXPRESSED PROTEIN"/>
    <property type="match status" value="1"/>
</dbReference>
<evidence type="ECO:0000313" key="2">
    <source>
        <dbReference type="Proteomes" id="UP000650467"/>
    </source>
</evidence>